<dbReference type="AlphaFoldDB" id="A0A4Q1KYD6"/>
<dbReference type="Proteomes" id="UP000290517">
    <property type="component" value="Unassembled WGS sequence"/>
</dbReference>
<dbReference type="STRING" id="1713.GCA_000718325_00588"/>
<keyword evidence="1" id="KW-0175">Coiled coil</keyword>
<dbReference type="EMBL" id="SDJQ01000010">
    <property type="protein sequence ID" value="RXR34549.1"/>
    <property type="molecule type" value="Genomic_DNA"/>
</dbReference>
<evidence type="ECO:0000313" key="2">
    <source>
        <dbReference type="EMBL" id="RXR26816.1"/>
    </source>
</evidence>
<comment type="caution">
    <text evidence="3">The sequence shown here is derived from an EMBL/GenBank/DDBJ whole genome shotgun (WGS) entry which is preliminary data.</text>
</comment>
<accession>A0A4Q1KYD6</accession>
<proteinExistence type="predicted"/>
<feature type="coiled-coil region" evidence="1">
    <location>
        <begin position="67"/>
        <end position="105"/>
    </location>
</feature>
<gene>
    <name evidence="2" type="ORF">EQW73_04830</name>
    <name evidence="3" type="ORF">EQW78_08325</name>
</gene>
<name>A0A4Q1KYD6_9CELL</name>
<evidence type="ECO:0000256" key="1">
    <source>
        <dbReference type="SAM" id="Coils"/>
    </source>
</evidence>
<organism evidence="3 4">
    <name type="scientific">Oerskovia turbata</name>
    <dbReference type="NCBI Taxonomy" id="1713"/>
    <lineage>
        <taxon>Bacteria</taxon>
        <taxon>Bacillati</taxon>
        <taxon>Actinomycetota</taxon>
        <taxon>Actinomycetes</taxon>
        <taxon>Micrococcales</taxon>
        <taxon>Cellulomonadaceae</taxon>
        <taxon>Oerskovia</taxon>
    </lineage>
</organism>
<dbReference type="Proteomes" id="UP000289805">
    <property type="component" value="Unassembled WGS sequence"/>
</dbReference>
<evidence type="ECO:0000313" key="4">
    <source>
        <dbReference type="Proteomes" id="UP000289805"/>
    </source>
</evidence>
<keyword evidence="5" id="KW-1185">Reference proteome</keyword>
<evidence type="ECO:0000313" key="5">
    <source>
        <dbReference type="Proteomes" id="UP000290517"/>
    </source>
</evidence>
<dbReference type="EMBL" id="SDJR01000003">
    <property type="protein sequence ID" value="RXR26816.1"/>
    <property type="molecule type" value="Genomic_DNA"/>
</dbReference>
<reference evidence="4 5" key="1">
    <citation type="submission" date="2019-01" db="EMBL/GenBank/DDBJ databases">
        <title>Oerskovia turbata Genome sequencing and assembly.</title>
        <authorList>
            <person name="Dou T."/>
        </authorList>
    </citation>
    <scope>NUCLEOTIDE SEQUENCE [LARGE SCALE GENOMIC DNA]</scope>
    <source>
        <strain evidence="3 4">JCM12123</strain>
        <strain evidence="2 5">JCM3160</strain>
    </source>
</reference>
<sequence>MGTYTARARREGRWWMIEVPEIDGLTQARRLGDVEEMARELIAVTLDVPLDDVAVAVAVTAVGDVDVAEALSKIRDERAEAARLERQASAEARELARELASAELAMRDIGSILGVSHQRVAQLLASS</sequence>
<dbReference type="OrthoDB" id="5772641at2"/>
<protein>
    <submittedName>
        <fullName evidence="3">HicB family toxin-antitoxin system</fullName>
    </submittedName>
</protein>
<evidence type="ECO:0000313" key="3">
    <source>
        <dbReference type="EMBL" id="RXR34549.1"/>
    </source>
</evidence>
<dbReference type="RefSeq" id="WP_030150149.1">
    <property type="nucleotide sequence ID" value="NZ_JOFV01000002.1"/>
</dbReference>